<evidence type="ECO:0000256" key="1">
    <source>
        <dbReference type="SAM" id="MobiDB-lite"/>
    </source>
</evidence>
<dbReference type="OrthoDB" id="97058at2759"/>
<dbReference type="Pfam" id="PF14223">
    <property type="entry name" value="Retrotran_gag_2"/>
    <property type="match status" value="1"/>
</dbReference>
<proteinExistence type="predicted"/>
<evidence type="ECO:0000313" key="2">
    <source>
        <dbReference type="EMBL" id="GBL89661.1"/>
    </source>
</evidence>
<gene>
    <name evidence="2" type="ORF">AVEN_104618_1</name>
</gene>
<feature type="region of interest" description="Disordered" evidence="1">
    <location>
        <begin position="1"/>
        <end position="22"/>
    </location>
</feature>
<sequence length="106" mass="12144">MSVVQGKLTKPEPLPLDTSENEKDTYDAALKCFEDLGAIARYIIGSSVRPDPKNHILTCKTSKDMWDALHTVYEQRNEQRLAFLYSQLFNYKKETVYDIATPVSEL</sequence>
<keyword evidence="3" id="KW-1185">Reference proteome</keyword>
<evidence type="ECO:0000313" key="3">
    <source>
        <dbReference type="Proteomes" id="UP000499080"/>
    </source>
</evidence>
<reference evidence="2 3" key="1">
    <citation type="journal article" date="2019" name="Sci. Rep.">
        <title>Orb-weaving spider Araneus ventricosus genome elucidates the spidroin gene catalogue.</title>
        <authorList>
            <person name="Kono N."/>
            <person name="Nakamura H."/>
            <person name="Ohtoshi R."/>
            <person name="Moran D.A.P."/>
            <person name="Shinohara A."/>
            <person name="Yoshida Y."/>
            <person name="Fujiwara M."/>
            <person name="Mori M."/>
            <person name="Tomita M."/>
            <person name="Arakawa K."/>
        </authorList>
    </citation>
    <scope>NUCLEOTIDE SEQUENCE [LARGE SCALE GENOMIC DNA]</scope>
</reference>
<organism evidence="2 3">
    <name type="scientific">Araneus ventricosus</name>
    <name type="common">Orbweaver spider</name>
    <name type="synonym">Epeira ventricosa</name>
    <dbReference type="NCBI Taxonomy" id="182803"/>
    <lineage>
        <taxon>Eukaryota</taxon>
        <taxon>Metazoa</taxon>
        <taxon>Ecdysozoa</taxon>
        <taxon>Arthropoda</taxon>
        <taxon>Chelicerata</taxon>
        <taxon>Arachnida</taxon>
        <taxon>Araneae</taxon>
        <taxon>Araneomorphae</taxon>
        <taxon>Entelegynae</taxon>
        <taxon>Araneoidea</taxon>
        <taxon>Araneidae</taxon>
        <taxon>Araneus</taxon>
    </lineage>
</organism>
<protein>
    <submittedName>
        <fullName evidence="2">Uncharacterized protein</fullName>
    </submittedName>
</protein>
<dbReference type="EMBL" id="BGPR01000066">
    <property type="protein sequence ID" value="GBL89661.1"/>
    <property type="molecule type" value="Genomic_DNA"/>
</dbReference>
<comment type="caution">
    <text evidence="2">The sequence shown here is derived from an EMBL/GenBank/DDBJ whole genome shotgun (WGS) entry which is preliminary data.</text>
</comment>
<accession>A0A4Y2BBH9</accession>
<dbReference type="Proteomes" id="UP000499080">
    <property type="component" value="Unassembled WGS sequence"/>
</dbReference>
<name>A0A4Y2BBH9_ARAVE</name>
<dbReference type="AlphaFoldDB" id="A0A4Y2BBH9"/>